<dbReference type="Pfam" id="PF02752">
    <property type="entry name" value="Arrestin_C"/>
    <property type="match status" value="1"/>
</dbReference>
<evidence type="ECO:0000256" key="1">
    <source>
        <dbReference type="SAM" id="MobiDB-lite"/>
    </source>
</evidence>
<comment type="caution">
    <text evidence="3">The sequence shown here is derived from an EMBL/GenBank/DDBJ whole genome shotgun (WGS) entry which is preliminary data.</text>
</comment>
<dbReference type="Gene3D" id="2.60.40.640">
    <property type="match status" value="1"/>
</dbReference>
<gene>
    <name evidence="3" type="ORF">BGZ95_005062</name>
</gene>
<reference evidence="3" key="1">
    <citation type="journal article" date="2020" name="Fungal Divers.">
        <title>Resolving the Mortierellaceae phylogeny through synthesis of multi-gene phylogenetics and phylogenomics.</title>
        <authorList>
            <person name="Vandepol N."/>
            <person name="Liber J."/>
            <person name="Desiro A."/>
            <person name="Na H."/>
            <person name="Kennedy M."/>
            <person name="Barry K."/>
            <person name="Grigoriev I.V."/>
            <person name="Miller A.N."/>
            <person name="O'Donnell K."/>
            <person name="Stajich J.E."/>
            <person name="Bonito G."/>
        </authorList>
    </citation>
    <scope>NUCLEOTIDE SEQUENCE</scope>
    <source>
        <strain evidence="3">NRRL 28262</strain>
    </source>
</reference>
<organism evidence="3 4">
    <name type="scientific">Linnemannia exigua</name>
    <dbReference type="NCBI Taxonomy" id="604196"/>
    <lineage>
        <taxon>Eukaryota</taxon>
        <taxon>Fungi</taxon>
        <taxon>Fungi incertae sedis</taxon>
        <taxon>Mucoromycota</taxon>
        <taxon>Mortierellomycotina</taxon>
        <taxon>Mortierellomycetes</taxon>
        <taxon>Mortierellales</taxon>
        <taxon>Mortierellaceae</taxon>
        <taxon>Linnemannia</taxon>
    </lineage>
</organism>
<dbReference type="AlphaFoldDB" id="A0AAD4D2C7"/>
<dbReference type="InterPro" id="IPR014752">
    <property type="entry name" value="Arrestin-like_C"/>
</dbReference>
<feature type="region of interest" description="Disordered" evidence="1">
    <location>
        <begin position="221"/>
        <end position="254"/>
    </location>
</feature>
<feature type="compositionally biased region" description="Gly residues" evidence="1">
    <location>
        <begin position="245"/>
        <end position="254"/>
    </location>
</feature>
<proteinExistence type="predicted"/>
<name>A0AAD4D2C7_9FUNG</name>
<evidence type="ECO:0000313" key="4">
    <source>
        <dbReference type="Proteomes" id="UP001194580"/>
    </source>
</evidence>
<protein>
    <recommendedName>
        <fullName evidence="2">Arrestin C-terminal-like domain-containing protein</fullName>
    </recommendedName>
</protein>
<sequence length="254" mass="27580">MTSAGFLGGVQELKATQAIQLKDLINIRVTPFSEPVSITGSSSIRPSSTKQKDMAIATVNLARAAYLRGQNIDIEIDLKHPSSKINRSPGCYIQLVCRQNFYAEDHAKEYKDTLVSKSEPLVVNSSTGKILTSVTIPDTALPTMNTTRIISIEYHLYILMDMRVKTGFFESKIKSKITNKLKTRLLSSPGGFQIEVPVIVGTLSDSLHIQKPSPFALVEEGSQHSDSIIPSRGQSNTSSPVATIHGGGAMAKGY</sequence>
<evidence type="ECO:0000259" key="2">
    <source>
        <dbReference type="Pfam" id="PF02752"/>
    </source>
</evidence>
<dbReference type="Proteomes" id="UP001194580">
    <property type="component" value="Unassembled WGS sequence"/>
</dbReference>
<evidence type="ECO:0000313" key="3">
    <source>
        <dbReference type="EMBL" id="KAG0258071.1"/>
    </source>
</evidence>
<dbReference type="EMBL" id="JAAAIL010002343">
    <property type="protein sequence ID" value="KAG0258071.1"/>
    <property type="molecule type" value="Genomic_DNA"/>
</dbReference>
<keyword evidence="4" id="KW-1185">Reference proteome</keyword>
<feature type="domain" description="Arrestin C-terminal-like" evidence="2">
    <location>
        <begin position="56"/>
        <end position="174"/>
    </location>
</feature>
<accession>A0AAD4D2C7</accession>
<feature type="compositionally biased region" description="Polar residues" evidence="1">
    <location>
        <begin position="224"/>
        <end position="241"/>
    </location>
</feature>
<dbReference type="SUPFAM" id="SSF81296">
    <property type="entry name" value="E set domains"/>
    <property type="match status" value="1"/>
</dbReference>
<dbReference type="InterPro" id="IPR011022">
    <property type="entry name" value="Arrestin_C-like"/>
</dbReference>
<dbReference type="InterPro" id="IPR014756">
    <property type="entry name" value="Ig_E-set"/>
</dbReference>